<dbReference type="Pfam" id="PF00496">
    <property type="entry name" value="SBP_bac_5"/>
    <property type="match status" value="1"/>
</dbReference>
<evidence type="ECO:0000259" key="4">
    <source>
        <dbReference type="Pfam" id="PF00496"/>
    </source>
</evidence>
<dbReference type="InterPro" id="IPR039424">
    <property type="entry name" value="SBP_5"/>
</dbReference>
<dbReference type="PANTHER" id="PTHR30290:SF38">
    <property type="entry name" value="D,D-DIPEPTIDE-BINDING PERIPLASMIC PROTEIN DDPA-RELATED"/>
    <property type="match status" value="1"/>
</dbReference>
<dbReference type="Proteomes" id="UP000642509">
    <property type="component" value="Unassembled WGS sequence"/>
</dbReference>
<dbReference type="RefSeq" id="WP_188803787.1">
    <property type="nucleotide sequence ID" value="NZ_BAAAOU010000003.1"/>
</dbReference>
<proteinExistence type="predicted"/>
<dbReference type="SUPFAM" id="SSF53850">
    <property type="entry name" value="Periplasmic binding protein-like II"/>
    <property type="match status" value="1"/>
</dbReference>
<keyword evidence="1 3" id="KW-0732">Signal</keyword>
<feature type="domain" description="Solute-binding protein family 5" evidence="4">
    <location>
        <begin position="83"/>
        <end position="444"/>
    </location>
</feature>
<keyword evidence="6" id="KW-1185">Reference proteome</keyword>
<dbReference type="Gene3D" id="3.90.76.10">
    <property type="entry name" value="Dipeptide-binding Protein, Domain 1"/>
    <property type="match status" value="1"/>
</dbReference>
<feature type="signal peptide" evidence="3">
    <location>
        <begin position="1"/>
        <end position="26"/>
    </location>
</feature>
<sequence length="533" mass="57395">MRTPQKRTTGLLAVLAAGALALTACTGGTAGGGNGAEGGERVYVQAIADDPMGLNAQLISGATPSMFSAQILDPLIFLSQDYEMTPGLAESWELSDDGLDLTLVLREGVTWHDGEPFTAEDVAFNFEEIVPLQSFGAQIGERLDSAEVVDEHTVVLHLTEPFGPLLETVASQFMVPKHIYEGTDYVTNQANMEPIGTGPMVFDSYSSGEQVTLAANPDYWGGEVQVDRAVYPIMTDPNARAEALFAGEVDQASVDVSQQDRVSDDPNTLLLEESNFPQLVTVMFNAQSEYLEDPAVRAAVFAALDREAIVDTALSGIGTPANGFFPEALEWAVSPNVDFSQDFPRDVDAINEALDEAGFERGADGMRFTLNVRYINELSDVAATVEMAQSMLEEVGIGIEMQGTSGAVFTEKVYTESEFDLAFLRSTVGADPSIGIVRWYECNDQKAAAANPSGLCDPEIDAAAAEALATSVQADRGVALTALQDRAAEMMYYAPLAWFNGAFPTINTTRWQGQDEPTPMTNRMPWTTMTMEG</sequence>
<dbReference type="EMBL" id="BMLQ01000001">
    <property type="protein sequence ID" value="GGO41183.1"/>
    <property type="molecule type" value="Genomic_DNA"/>
</dbReference>
<gene>
    <name evidence="5" type="ORF">GCM10010977_04740</name>
</gene>
<reference evidence="6" key="1">
    <citation type="journal article" date="2019" name="Int. J. Syst. Evol. Microbiol.">
        <title>The Global Catalogue of Microorganisms (GCM) 10K type strain sequencing project: providing services to taxonomists for standard genome sequencing and annotation.</title>
        <authorList>
            <consortium name="The Broad Institute Genomics Platform"/>
            <consortium name="The Broad Institute Genome Sequencing Center for Infectious Disease"/>
            <person name="Wu L."/>
            <person name="Ma J."/>
        </authorList>
    </citation>
    <scope>NUCLEOTIDE SEQUENCE [LARGE SCALE GENOMIC DNA]</scope>
    <source>
        <strain evidence="6">CGMCC 1.7064</strain>
    </source>
</reference>
<evidence type="ECO:0000313" key="5">
    <source>
        <dbReference type="EMBL" id="GGO41183.1"/>
    </source>
</evidence>
<comment type="caution">
    <text evidence="5">The sequence shown here is derived from an EMBL/GenBank/DDBJ whole genome shotgun (WGS) entry which is preliminary data.</text>
</comment>
<dbReference type="Gene3D" id="3.40.190.10">
    <property type="entry name" value="Periplasmic binding protein-like II"/>
    <property type="match status" value="1"/>
</dbReference>
<protein>
    <recommendedName>
        <fullName evidence="4">Solute-binding protein family 5 domain-containing protein</fullName>
    </recommendedName>
</protein>
<dbReference type="PIRSF" id="PIRSF002741">
    <property type="entry name" value="MppA"/>
    <property type="match status" value="1"/>
</dbReference>
<accession>A0ABQ2LP13</accession>
<organism evidence="5 6">
    <name type="scientific">Citricoccus zhacaiensis</name>
    <dbReference type="NCBI Taxonomy" id="489142"/>
    <lineage>
        <taxon>Bacteria</taxon>
        <taxon>Bacillati</taxon>
        <taxon>Actinomycetota</taxon>
        <taxon>Actinomycetes</taxon>
        <taxon>Micrococcales</taxon>
        <taxon>Micrococcaceae</taxon>
        <taxon>Citricoccus</taxon>
    </lineage>
</organism>
<evidence type="ECO:0000256" key="3">
    <source>
        <dbReference type="SAM" id="SignalP"/>
    </source>
</evidence>
<dbReference type="InterPro" id="IPR030678">
    <property type="entry name" value="Peptide/Ni-bd"/>
</dbReference>
<dbReference type="Gene3D" id="3.10.105.10">
    <property type="entry name" value="Dipeptide-binding Protein, Domain 3"/>
    <property type="match status" value="1"/>
</dbReference>
<evidence type="ECO:0000256" key="2">
    <source>
        <dbReference type="SAM" id="MobiDB-lite"/>
    </source>
</evidence>
<dbReference type="InterPro" id="IPR000914">
    <property type="entry name" value="SBP_5_dom"/>
</dbReference>
<dbReference type="PANTHER" id="PTHR30290">
    <property type="entry name" value="PERIPLASMIC BINDING COMPONENT OF ABC TRANSPORTER"/>
    <property type="match status" value="1"/>
</dbReference>
<evidence type="ECO:0000313" key="6">
    <source>
        <dbReference type="Proteomes" id="UP000642509"/>
    </source>
</evidence>
<name>A0ABQ2LP13_9MICC</name>
<evidence type="ECO:0000256" key="1">
    <source>
        <dbReference type="ARBA" id="ARBA00022729"/>
    </source>
</evidence>
<feature type="compositionally biased region" description="Polar residues" evidence="2">
    <location>
        <begin position="519"/>
        <end position="533"/>
    </location>
</feature>
<feature type="region of interest" description="Disordered" evidence="2">
    <location>
        <begin position="509"/>
        <end position="533"/>
    </location>
</feature>
<feature type="chain" id="PRO_5046417137" description="Solute-binding protein family 5 domain-containing protein" evidence="3">
    <location>
        <begin position="27"/>
        <end position="533"/>
    </location>
</feature>
<dbReference type="PROSITE" id="PS51257">
    <property type="entry name" value="PROKAR_LIPOPROTEIN"/>
    <property type="match status" value="1"/>
</dbReference>